<name>A0A2Z6QSM9_9GLOM</name>
<evidence type="ECO:0000313" key="1">
    <source>
        <dbReference type="EMBL" id="GBB93137.1"/>
    </source>
</evidence>
<comment type="caution">
    <text evidence="1">The sequence shown here is derived from an EMBL/GenBank/DDBJ whole genome shotgun (WGS) entry which is preliminary data.</text>
</comment>
<evidence type="ECO:0000313" key="2">
    <source>
        <dbReference type="Proteomes" id="UP000247702"/>
    </source>
</evidence>
<dbReference type="AlphaFoldDB" id="A0A2Z6QSM9"/>
<keyword evidence="2" id="KW-1185">Reference proteome</keyword>
<dbReference type="EMBL" id="BEXD01001242">
    <property type="protein sequence ID" value="GBB93137.1"/>
    <property type="molecule type" value="Genomic_DNA"/>
</dbReference>
<reference evidence="1 2" key="1">
    <citation type="submission" date="2017-11" db="EMBL/GenBank/DDBJ databases">
        <title>The genome of Rhizophagus clarus HR1 reveals common genetic basis of auxotrophy among arbuscular mycorrhizal fungi.</title>
        <authorList>
            <person name="Kobayashi Y."/>
        </authorList>
    </citation>
    <scope>NUCLEOTIDE SEQUENCE [LARGE SCALE GENOMIC DNA]</scope>
    <source>
        <strain evidence="1 2">HR1</strain>
    </source>
</reference>
<proteinExistence type="predicted"/>
<dbReference type="Proteomes" id="UP000247702">
    <property type="component" value="Unassembled WGS sequence"/>
</dbReference>
<protein>
    <submittedName>
        <fullName evidence="1">Uncharacterized protein</fullName>
    </submittedName>
</protein>
<accession>A0A2Z6QSM9</accession>
<sequence length="66" mass="7506">MEIRALGGRIRKNTVQGEIPKKDGYINTLDDIGLRIDSKIINITVTEFFICSIYTVTQFVFSYFAA</sequence>
<gene>
    <name evidence="1" type="ORF">RclHR1_21150004</name>
</gene>
<organism evidence="1 2">
    <name type="scientific">Rhizophagus clarus</name>
    <dbReference type="NCBI Taxonomy" id="94130"/>
    <lineage>
        <taxon>Eukaryota</taxon>
        <taxon>Fungi</taxon>
        <taxon>Fungi incertae sedis</taxon>
        <taxon>Mucoromycota</taxon>
        <taxon>Glomeromycotina</taxon>
        <taxon>Glomeromycetes</taxon>
        <taxon>Glomerales</taxon>
        <taxon>Glomeraceae</taxon>
        <taxon>Rhizophagus</taxon>
    </lineage>
</organism>